<feature type="transmembrane region" description="Helical" evidence="1">
    <location>
        <begin position="261"/>
        <end position="281"/>
    </location>
</feature>
<feature type="transmembrane region" description="Helical" evidence="1">
    <location>
        <begin position="330"/>
        <end position="354"/>
    </location>
</feature>
<evidence type="ECO:0000313" key="3">
    <source>
        <dbReference type="Proteomes" id="UP000643525"/>
    </source>
</evidence>
<protein>
    <recommendedName>
        <fullName evidence="4">MFS transporter</fullName>
    </recommendedName>
</protein>
<keyword evidence="1" id="KW-0812">Transmembrane</keyword>
<dbReference type="EMBL" id="JADBED010000001">
    <property type="protein sequence ID" value="MBE1523668.1"/>
    <property type="molecule type" value="Genomic_DNA"/>
</dbReference>
<keyword evidence="1" id="KW-0472">Membrane</keyword>
<feature type="transmembrane region" description="Helical" evidence="1">
    <location>
        <begin position="20"/>
        <end position="49"/>
    </location>
</feature>
<feature type="transmembrane region" description="Helical" evidence="1">
    <location>
        <begin position="360"/>
        <end position="381"/>
    </location>
</feature>
<gene>
    <name evidence="2" type="ORF">H4W27_000786</name>
</gene>
<feature type="transmembrane region" description="Helical" evidence="1">
    <location>
        <begin position="287"/>
        <end position="309"/>
    </location>
</feature>
<dbReference type="Proteomes" id="UP000643525">
    <property type="component" value="Unassembled WGS sequence"/>
</dbReference>
<evidence type="ECO:0008006" key="4">
    <source>
        <dbReference type="Google" id="ProtNLM"/>
    </source>
</evidence>
<evidence type="ECO:0000256" key="1">
    <source>
        <dbReference type="SAM" id="Phobius"/>
    </source>
</evidence>
<feature type="transmembrane region" description="Helical" evidence="1">
    <location>
        <begin position="388"/>
        <end position="411"/>
    </location>
</feature>
<dbReference type="Gene3D" id="1.20.1250.20">
    <property type="entry name" value="MFS general substrate transporter like domains"/>
    <property type="match status" value="1"/>
</dbReference>
<organism evidence="2 3">
    <name type="scientific">Nesterenkonia lutea</name>
    <dbReference type="NCBI Taxonomy" id="272919"/>
    <lineage>
        <taxon>Bacteria</taxon>
        <taxon>Bacillati</taxon>
        <taxon>Actinomycetota</taxon>
        <taxon>Actinomycetes</taxon>
        <taxon>Micrococcales</taxon>
        <taxon>Micrococcaceae</taxon>
        <taxon>Nesterenkonia</taxon>
    </lineage>
</organism>
<accession>A0ABR9JCL5</accession>
<feature type="transmembrane region" description="Helical" evidence="1">
    <location>
        <begin position="417"/>
        <end position="441"/>
    </location>
</feature>
<dbReference type="RefSeq" id="WP_192594789.1">
    <property type="nucleotide sequence ID" value="NZ_BAAALJ010000014.1"/>
</dbReference>
<keyword evidence="1" id="KW-1133">Transmembrane helix</keyword>
<dbReference type="SUPFAM" id="SSF103473">
    <property type="entry name" value="MFS general substrate transporter"/>
    <property type="match status" value="1"/>
</dbReference>
<proteinExistence type="predicted"/>
<comment type="caution">
    <text evidence="2">The sequence shown here is derived from an EMBL/GenBank/DDBJ whole genome shotgun (WGS) entry which is preliminary data.</text>
</comment>
<evidence type="ECO:0000313" key="2">
    <source>
        <dbReference type="EMBL" id="MBE1523668.1"/>
    </source>
</evidence>
<keyword evidence="3" id="KW-1185">Reference proteome</keyword>
<feature type="transmembrane region" description="Helical" evidence="1">
    <location>
        <begin position="102"/>
        <end position="123"/>
    </location>
</feature>
<reference evidence="2 3" key="1">
    <citation type="submission" date="2020-10" db="EMBL/GenBank/DDBJ databases">
        <title>Sequencing the genomes of 1000 actinobacteria strains.</title>
        <authorList>
            <person name="Klenk H.-P."/>
        </authorList>
    </citation>
    <scope>NUCLEOTIDE SEQUENCE [LARGE SCALE GENOMIC DNA]</scope>
    <source>
        <strain evidence="2 3">DSM 15666</strain>
    </source>
</reference>
<sequence length="457" mass="45639">MNRLDAYGLGVSVAARLPGPLLPVGVLAAAAASTGSMFTTATLVAAALVGMSISAPAAAALAERVGPRNVQLVSAIVHVLMLVLMVTSIERLTRQDTITSNAVIYVLLLLFTVLAGLSTPATATFSRARRWTREPGPATPSRSVRSGLRAEAALDDGVLVAAPLLVAALSFGFGPTAGLLCSAVLTAVAVPLYAVAHADPTPAPAEATRSALGGVEHAQQVLLEHRGLAPDRPPGEAAFPDAFELPAAEGAASTGGVRGMAAGILLAAGLGAVLGGLWITVLDSAQALARPSLFTLTFGLIAAAAVLAARARSQAFPSPLLLRRRRLHAAALLTLSVMLLATVALPSGLTGFLLLSTHSVLTAAVLGRLSIGLYAGMAVAVSADRLPIALSAASGGVLLGLALGVTLAGIAAEELGLGFSALVCVAGGLLAAVVVLGGQLWGSPRASGARPARTPFG</sequence>
<name>A0ABR9JCL5_9MICC</name>
<dbReference type="InterPro" id="IPR036259">
    <property type="entry name" value="MFS_trans_sf"/>
</dbReference>
<feature type="transmembrane region" description="Helical" evidence="1">
    <location>
        <begin position="70"/>
        <end position="90"/>
    </location>
</feature>